<sequence length="645" mass="74379">MIGKVAVPKQISVLHRCYLTLVSSTLFDLTNLNRRSSRTTSDVWDYFTHLETEDGPVAVCGFCGQVYQCDRSFQGTGTLWSHLQYRCPSCPFTDHEKRRKLSSQDVHLFSQEDCRRALAKMIIMDEYPFSVVEGEGFIAYSKTLQPQFEPPSRYTVARDCLNLYLEEKAKLKDILRHQRVCLTTDTWTSIQNQNYTSLTAHWINSRWELERKVLNFCFVPDHAGDTLCRMVEECLLEWDIGQVFTLTVDNTTSNNTAIGYLKTATEHWPSTICSNQFLHVRCSCHIMNLVVKKGWEGSNPSVAKIRTTLLFVKSSPGRLGLFKKSFKRLGEECKYFTPYFSRVGGPPTADDWLEARKLISVFKLFYNVIVRFSGQLNVTSTAFFHDFLLMHNKIKQLIRGKKEKPSLASMAENMKLKFEKYWDNNDILNPLLFIVVILDPRYKHKFLEFCFSNIYDQDKAKNFTKKVEDGLRRLFEWYVEAESAASNSEAPHAPLVVDLEECAEDPRKLWASNFKEHLQVIESKAANTELSRYLSELCEKDTDEFNILTWWRRQQNKYPTLSKVAKDVLAVPVSTIASEASFSTSRRVINPQRSSLSPKMVEALICGQSWLRSSPNKIDIRQKIADLHKYEELAQELGGLEFGEA</sequence>
<evidence type="ECO:0000313" key="2">
    <source>
        <dbReference type="Proteomes" id="UP001732700"/>
    </source>
</evidence>
<reference evidence="1" key="1">
    <citation type="submission" date="2021-05" db="EMBL/GenBank/DDBJ databases">
        <authorList>
            <person name="Scholz U."/>
            <person name="Mascher M."/>
            <person name="Fiebig A."/>
        </authorList>
    </citation>
    <scope>NUCLEOTIDE SEQUENCE [LARGE SCALE GENOMIC DNA]</scope>
</reference>
<dbReference type="Proteomes" id="UP001732700">
    <property type="component" value="Chromosome 4C"/>
</dbReference>
<name>A0ACD5WTF9_AVESA</name>
<reference evidence="1" key="2">
    <citation type="submission" date="2025-09" db="UniProtKB">
        <authorList>
            <consortium name="EnsemblPlants"/>
        </authorList>
    </citation>
    <scope>IDENTIFICATION</scope>
</reference>
<organism evidence="1 2">
    <name type="scientific">Avena sativa</name>
    <name type="common">Oat</name>
    <dbReference type="NCBI Taxonomy" id="4498"/>
    <lineage>
        <taxon>Eukaryota</taxon>
        <taxon>Viridiplantae</taxon>
        <taxon>Streptophyta</taxon>
        <taxon>Embryophyta</taxon>
        <taxon>Tracheophyta</taxon>
        <taxon>Spermatophyta</taxon>
        <taxon>Magnoliopsida</taxon>
        <taxon>Liliopsida</taxon>
        <taxon>Poales</taxon>
        <taxon>Poaceae</taxon>
        <taxon>BOP clade</taxon>
        <taxon>Pooideae</taxon>
        <taxon>Poodae</taxon>
        <taxon>Poeae</taxon>
        <taxon>Poeae Chloroplast Group 1 (Aveneae type)</taxon>
        <taxon>Aveninae</taxon>
        <taxon>Avena</taxon>
    </lineage>
</organism>
<dbReference type="EnsemblPlants" id="AVESA.00010b.r2.4CG1280480.1">
    <property type="protein sequence ID" value="AVESA.00010b.r2.4CG1280480.1.CDS"/>
    <property type="gene ID" value="AVESA.00010b.r2.4CG1280480"/>
</dbReference>
<keyword evidence="2" id="KW-1185">Reference proteome</keyword>
<protein>
    <submittedName>
        <fullName evidence="1">Uncharacterized protein</fullName>
    </submittedName>
</protein>
<accession>A0ACD5WTF9</accession>
<proteinExistence type="predicted"/>
<evidence type="ECO:0000313" key="1">
    <source>
        <dbReference type="EnsemblPlants" id="AVESA.00010b.r2.4CG1280480.1.CDS"/>
    </source>
</evidence>